<proteinExistence type="predicted"/>
<sequence>MEKRKWESVQEYLDAADEKEKPYLEKMRALIREELPDAEECISYNMPAYRRKKVLVYFAAGKNHLGFYPTPGPIEHYAEDLKEYHTSKGSVQFPYAKPLPEELIRKMIRYRAEEEK</sequence>
<dbReference type="Pfam" id="PF08818">
    <property type="entry name" value="DUF1801"/>
    <property type="match status" value="1"/>
</dbReference>
<gene>
    <name evidence="2" type="ORF">FYJ51_09265</name>
</gene>
<dbReference type="InterPro" id="IPR014922">
    <property type="entry name" value="YdhG-like"/>
</dbReference>
<name>A0A7X2TGT4_9FIRM</name>
<dbReference type="AlphaFoldDB" id="A0A7X2TGT4"/>
<feature type="domain" description="YdhG-like" evidence="1">
    <location>
        <begin position="22"/>
        <end position="110"/>
    </location>
</feature>
<evidence type="ECO:0000313" key="2">
    <source>
        <dbReference type="EMBL" id="MSS59088.1"/>
    </source>
</evidence>
<keyword evidence="3" id="KW-1185">Reference proteome</keyword>
<comment type="caution">
    <text evidence="2">The sequence shown here is derived from an EMBL/GenBank/DDBJ whole genome shotgun (WGS) entry which is preliminary data.</text>
</comment>
<reference evidence="2 3" key="1">
    <citation type="submission" date="2019-08" db="EMBL/GenBank/DDBJ databases">
        <title>In-depth cultivation of the pig gut microbiome towards novel bacterial diversity and tailored functional studies.</title>
        <authorList>
            <person name="Wylensek D."/>
            <person name="Hitch T.C.A."/>
            <person name="Clavel T."/>
        </authorList>
    </citation>
    <scope>NUCLEOTIDE SEQUENCE [LARGE SCALE GENOMIC DNA]</scope>
    <source>
        <strain evidence="2 3">Oil+RF-744-GAM-WT-6</strain>
    </source>
</reference>
<evidence type="ECO:0000313" key="3">
    <source>
        <dbReference type="Proteomes" id="UP000461880"/>
    </source>
</evidence>
<dbReference type="Proteomes" id="UP000461880">
    <property type="component" value="Unassembled WGS sequence"/>
</dbReference>
<organism evidence="2 3">
    <name type="scientific">Stecheria intestinalis</name>
    <dbReference type="NCBI Taxonomy" id="2606630"/>
    <lineage>
        <taxon>Bacteria</taxon>
        <taxon>Bacillati</taxon>
        <taxon>Bacillota</taxon>
        <taxon>Erysipelotrichia</taxon>
        <taxon>Erysipelotrichales</taxon>
        <taxon>Erysipelotrichaceae</taxon>
        <taxon>Stecheria</taxon>
    </lineage>
</organism>
<evidence type="ECO:0000259" key="1">
    <source>
        <dbReference type="Pfam" id="PF08818"/>
    </source>
</evidence>
<dbReference type="Gene3D" id="3.90.1150.200">
    <property type="match status" value="1"/>
</dbReference>
<accession>A0A7X2TGT4</accession>
<protein>
    <recommendedName>
        <fullName evidence="1">YdhG-like domain-containing protein</fullName>
    </recommendedName>
</protein>
<dbReference type="EMBL" id="VUMN01000023">
    <property type="protein sequence ID" value="MSS59088.1"/>
    <property type="molecule type" value="Genomic_DNA"/>
</dbReference>
<dbReference type="SUPFAM" id="SSF159888">
    <property type="entry name" value="YdhG-like"/>
    <property type="match status" value="1"/>
</dbReference>
<dbReference type="RefSeq" id="WP_154505205.1">
    <property type="nucleotide sequence ID" value="NZ_VUMN01000023.1"/>
</dbReference>